<reference evidence="1" key="1">
    <citation type="submission" date="2020-08" db="EMBL/GenBank/DDBJ databases">
        <title>Genomic Encyclopedia of Type Strains, Phase IV (KMG-IV): sequencing the most valuable type-strain genomes for metagenomic binning, comparative biology and taxonomic classification.</title>
        <authorList>
            <person name="Goeker M."/>
        </authorList>
    </citation>
    <scope>NUCLEOTIDE SEQUENCE [LARGE SCALE GENOMIC DNA]</scope>
    <source>
        <strain evidence="1">DSM 105720</strain>
    </source>
</reference>
<name>A0A840D678_9BACE</name>
<dbReference type="RefSeq" id="WP_244437338.1">
    <property type="nucleotide sequence ID" value="NZ_JACIER010000028.1"/>
</dbReference>
<gene>
    <name evidence="1" type="ORF">GGR06_004143</name>
</gene>
<dbReference type="AlphaFoldDB" id="A0A840D678"/>
<protein>
    <submittedName>
        <fullName evidence="1">Uncharacterized protein</fullName>
    </submittedName>
</protein>
<dbReference type="Proteomes" id="UP000560658">
    <property type="component" value="Unassembled WGS sequence"/>
</dbReference>
<dbReference type="EMBL" id="JACIER010000028">
    <property type="protein sequence ID" value="MBB4046309.1"/>
    <property type="molecule type" value="Genomic_DNA"/>
</dbReference>
<evidence type="ECO:0000313" key="1">
    <source>
        <dbReference type="EMBL" id="MBB4046309.1"/>
    </source>
</evidence>
<organism evidence="1 2">
    <name type="scientific">Bacteroides reticulotermitis</name>
    <dbReference type="NCBI Taxonomy" id="1133319"/>
    <lineage>
        <taxon>Bacteria</taxon>
        <taxon>Pseudomonadati</taxon>
        <taxon>Bacteroidota</taxon>
        <taxon>Bacteroidia</taxon>
        <taxon>Bacteroidales</taxon>
        <taxon>Bacteroidaceae</taxon>
        <taxon>Bacteroides</taxon>
    </lineage>
</organism>
<evidence type="ECO:0000313" key="2">
    <source>
        <dbReference type="Proteomes" id="UP000560658"/>
    </source>
</evidence>
<sequence>MSDKFQYRLSENQKSEIAQNLIDILQKDSEITAQARVFIVNWCRTDASEKRKAFFDVWEIVLKNYLPETRPILFRACGKIGKNGKIASFTGRLECTWRFSRGKGSLIACDTKETLLLEEQYYQQGQYKHTFYPLIGVLEKAKASGGWGFTERFLDEFIGEDEYIMRISLGSMHCFRWVNNDF</sequence>
<proteinExistence type="predicted"/>
<comment type="caution">
    <text evidence="1">The sequence shown here is derived from an EMBL/GenBank/DDBJ whole genome shotgun (WGS) entry which is preliminary data.</text>
</comment>
<keyword evidence="2" id="KW-1185">Reference proteome</keyword>
<accession>A0A840D678</accession>